<feature type="region of interest" description="Disordered" evidence="2">
    <location>
        <begin position="511"/>
        <end position="538"/>
    </location>
</feature>
<feature type="region of interest" description="Disordered" evidence="2">
    <location>
        <begin position="649"/>
        <end position="919"/>
    </location>
</feature>
<feature type="compositionally biased region" description="Low complexity" evidence="2">
    <location>
        <begin position="529"/>
        <end position="538"/>
    </location>
</feature>
<feature type="compositionally biased region" description="Low complexity" evidence="2">
    <location>
        <begin position="1948"/>
        <end position="1967"/>
    </location>
</feature>
<feature type="domain" description="C2H2-type" evidence="3">
    <location>
        <begin position="1076"/>
        <end position="1104"/>
    </location>
</feature>
<feature type="compositionally biased region" description="Polar residues" evidence="2">
    <location>
        <begin position="1853"/>
        <end position="1862"/>
    </location>
</feature>
<feature type="compositionally biased region" description="Low complexity" evidence="2">
    <location>
        <begin position="856"/>
        <end position="898"/>
    </location>
</feature>
<accession>A0A0F7UFL1</accession>
<feature type="compositionally biased region" description="Basic and acidic residues" evidence="2">
    <location>
        <begin position="1278"/>
        <end position="1298"/>
    </location>
</feature>
<feature type="compositionally biased region" description="Basic and acidic residues" evidence="2">
    <location>
        <begin position="1241"/>
        <end position="1253"/>
    </location>
</feature>
<feature type="compositionally biased region" description="Gly residues" evidence="2">
    <location>
        <begin position="1528"/>
        <end position="1537"/>
    </location>
</feature>
<feature type="compositionally biased region" description="Basic and acidic residues" evidence="2">
    <location>
        <begin position="1890"/>
        <end position="1947"/>
    </location>
</feature>
<feature type="compositionally biased region" description="Acidic residues" evidence="2">
    <location>
        <begin position="899"/>
        <end position="910"/>
    </location>
</feature>
<feature type="region of interest" description="Disordered" evidence="2">
    <location>
        <begin position="107"/>
        <end position="152"/>
    </location>
</feature>
<keyword evidence="1" id="KW-0479">Metal-binding</keyword>
<feature type="compositionally biased region" description="Basic and acidic residues" evidence="2">
    <location>
        <begin position="649"/>
        <end position="676"/>
    </location>
</feature>
<feature type="compositionally biased region" description="Low complexity" evidence="2">
    <location>
        <begin position="1312"/>
        <end position="1325"/>
    </location>
</feature>
<feature type="region of interest" description="Disordered" evidence="2">
    <location>
        <begin position="2363"/>
        <end position="2390"/>
    </location>
</feature>
<feature type="compositionally biased region" description="Gly residues" evidence="2">
    <location>
        <begin position="126"/>
        <end position="144"/>
    </location>
</feature>
<feature type="region of interest" description="Disordered" evidence="2">
    <location>
        <begin position="1025"/>
        <end position="1062"/>
    </location>
</feature>
<feature type="compositionally biased region" description="Low complexity" evidence="2">
    <location>
        <begin position="1864"/>
        <end position="1884"/>
    </location>
</feature>
<evidence type="ECO:0000256" key="2">
    <source>
        <dbReference type="SAM" id="MobiDB-lite"/>
    </source>
</evidence>
<feature type="region of interest" description="Disordered" evidence="2">
    <location>
        <begin position="397"/>
        <end position="490"/>
    </location>
</feature>
<feature type="compositionally biased region" description="Basic residues" evidence="2">
    <location>
        <begin position="2023"/>
        <end position="2035"/>
    </location>
</feature>
<protein>
    <submittedName>
        <fullName evidence="4">Mitochondrial carrier domain-containing protein,putative</fullName>
    </submittedName>
</protein>
<feature type="compositionally biased region" description="Low complexity" evidence="2">
    <location>
        <begin position="1721"/>
        <end position="1736"/>
    </location>
</feature>
<feature type="region of interest" description="Disordered" evidence="2">
    <location>
        <begin position="551"/>
        <end position="623"/>
    </location>
</feature>
<feature type="compositionally biased region" description="Polar residues" evidence="2">
    <location>
        <begin position="1605"/>
        <end position="1631"/>
    </location>
</feature>
<dbReference type="InterPro" id="IPR013087">
    <property type="entry name" value="Znf_C2H2_type"/>
</dbReference>
<feature type="region of interest" description="Disordered" evidence="2">
    <location>
        <begin position="281"/>
        <end position="383"/>
    </location>
</feature>
<feature type="compositionally biased region" description="Basic and acidic residues" evidence="2">
    <location>
        <begin position="2230"/>
        <end position="2240"/>
    </location>
</feature>
<feature type="compositionally biased region" description="Polar residues" evidence="2">
    <location>
        <begin position="397"/>
        <end position="411"/>
    </location>
</feature>
<feature type="compositionally biased region" description="Basic and acidic residues" evidence="2">
    <location>
        <begin position="1132"/>
        <end position="1142"/>
    </location>
</feature>
<evidence type="ECO:0000256" key="1">
    <source>
        <dbReference type="PROSITE-ProRule" id="PRU00042"/>
    </source>
</evidence>
<evidence type="ECO:0000313" key="4">
    <source>
        <dbReference type="EMBL" id="CEL68754.1"/>
    </source>
</evidence>
<feature type="compositionally biased region" description="Acidic residues" evidence="2">
    <location>
        <begin position="1143"/>
        <end position="1158"/>
    </location>
</feature>
<sequence>MQGDSSLAQRLQELQTLARRHASESPRSVPCPPAQPSVSPQQLRLLLSRQESLRQTLAASACLPTPPLASLPPTSAARPLSQDAADEAQFLGGEATGQKNVPVGLAHAVGNDSSQHPARSVSLGSLPGGAASGGPASGGRGTVSGVGEARGNSISPSAQMLLQLFLQQQMRLKQDGDRPPCSSSDALTPGSAAPSSNTKAGPAPVSSPPTQTPVPRPSSLPLRGARHPPPSAQASGPLASLIPRSPLEGQPASGGATAVVEPDAAKQLRLLLQALHGNARGEIPAFGPRGLAPHLPSMSPSSCAPALGDTTPSSSLPSSSLPSSSLPSSSLPSSSLPSSSAPASSPPASASSVRPSSFPPSPSPSSPPSFLVPGRGPSLGTGNDALLAQLFRSALLSAQSQGHSAVSPSTYSAPGSSGGPNPSSLAPFPPLSATPSASVPPVQSPPTAETAAVTAPVSPPPSLPPQQVATARLLLESLRGREGEPGAPGVSRVAALLQRLLREKGVAPTSLASAPFAGRPASPPPAPPAGGSAADSATQRLLASLASSLGSGLGGAASRKAGFPSSPSRSASPGPQIGPADLRHRLLSLSSSLGLAAPRQHPSGASGDSLPAPSLPSPAVASSLLGQRSGETAALFAAAFAQQARMLLERKRGREGDERSGGRKEARQERKDESSTHRKKGADKKAVASLAVGVGTGPTQRGRKDREEALDAEPDKEEGTDKASRSLSLPVRARPSRGRGRLGAEARNPSSPAGRRLEVGKSEGDKQEQAGSEAQAKRQIQGGVNAKTGRRVSPPRALPSTAGPKRKRGGRSLDPAAGQTGARRGSAVSYVERHPRTAGSCLDEEEEEDSSRAKDTSSTASASAHRRPSSPSSVGKSPASGAPADAVSPTDDATSSSSEEPEEEPEEDQETPVFREGPPMTDEELRRAAEGVQNIPALTVPALVRAAVLPVRIEGFHALEETQLLSGRKDWLRYECPLCDRQAHPPDAYWANFQHYLTCHWRRRQRLGGYVCFPCRRRHDLSLKAGSTGSVSESGSSAGAVSSSVSAPPSPSSLSQGVSKGGKLSCGPRRGRKYHFHCPLCAEVFRTFPCLQRHAFAAHPASAADPRLQLAPQKLHTPWMDKEEDYTVALRRGEEGEEKDGVDAGTEEPDESGEEADEKTETEGEGRVGSVQEEAAGEDAEAKSNSDVGRLPDDANGSEKEPRSGREDEESPAACSSSPSATEARESVDAVSPASVALCRESGKVKAEGKETAEASSLEADSPALASVAPEGDVNAVSEERGPDAKESDAGHGGERDAAPPPLRSCLVLRASRSTSEGLSISSGSAKEGKKVKDEKEDPPADGERGDGKREDGEKDEKKSGSPEKTGERRVKKKVAFVPQVRVRPLDKELSIMEKLGAVMGPVLTGGVAASAPATGATENDEATSGEAAPGGAANKEGETFSGTLIPLDFNRRGTRSATVAAMAAERERLSPASSPAAEGAASSPAFSSVSRGGRERGRAMAGAEAAAAEEVSHVEEKDGSSRAASGSGRGGRGRGGFPLSSDSQKDESSENAPAERKAAAPGETEQGRAACPNSEESEAQSGNSRGGGRGRSPVASPEHDSETAIPTQAPESLTQPGKDTASGGSPTASRGSGRGLCPAAGKGEGDASPGSPASRSPSSPSLEDGLSKEDEDLPPWKRRKRSLGGPSATGASSLVSPSAASALPTVSVTLPSSPRDKDSSLPSSPRSASPSSRRVCVSIAAAAAAAARARKLASPGRDVGAATACTPSVARRRQGEGSEIAQHVHAVTVSAEEKPAVSVDAGSLPVGQRRTSPRCNANNGVSPSSSAAPAPRESCEDGGKTRGKIGALQVPEETSPTSGQRTPGRSSGQVSPVGRRSRSGSPSPQRPPSPERRRGLRVEDRETEGRGGEEERDGNDEQRGRKEERGGTREREEKKEDAREGKEAKPMAKPKTKTAASSASGSGRASPDSKKEASEEKSASEIGPVDATGKQKKTGKKGEKAGHTKPRVVVSPSRTTLSGRGGRQRREHRHKLQQSRRINLSSSLLTRPPLRRRAKGKSRGDSRRASSPMSSPRARSREPERRPAGAPAPVSACDPALLSSSVLGSSVSSTGVETAGALRSTGRRHRDRSGDCRGRGQARASRLCLTSDFLDASPLFVRHGQNLSLQRLPSQPPAGVLCASRRQKRRPVSTRSDGVKPLAGDGGTPTGRAPLGGQRASKRQKRVTPDLASARERQDEKHGNGVGPGGKEENNSPRHKSLPSSPCYSFFSGAAEEREDRSRGGKARKEGEKGRDFEKLSQVVTRRSADAFLSGDGDLKAEASLSGGRRNSLGSEDDGARARLKRGREATSRLFASFPALSVSVLRSERGKAEREGGIENGERDGEDGIPDRTVARQKLLQAPSSAMPRRASC</sequence>
<feature type="compositionally biased region" description="Low complexity" evidence="2">
    <location>
        <begin position="1649"/>
        <end position="1662"/>
    </location>
</feature>
<evidence type="ECO:0000259" key="3">
    <source>
        <dbReference type="PROSITE" id="PS50157"/>
    </source>
</evidence>
<feature type="compositionally biased region" description="Low complexity" evidence="2">
    <location>
        <begin position="465"/>
        <end position="477"/>
    </location>
</feature>
<gene>
    <name evidence="4" type="ORF">BN1204_044920</name>
</gene>
<feature type="compositionally biased region" description="Basic and acidic residues" evidence="2">
    <location>
        <begin position="1968"/>
        <end position="1980"/>
    </location>
</feature>
<feature type="compositionally biased region" description="Low complexity" evidence="2">
    <location>
        <begin position="71"/>
        <end position="81"/>
    </location>
</feature>
<dbReference type="GO" id="GO:0008270">
    <property type="term" value="F:zinc ion binding"/>
    <property type="evidence" value="ECO:0007669"/>
    <property type="project" value="UniProtKB-KW"/>
</dbReference>
<feature type="compositionally biased region" description="Basic and acidic residues" evidence="2">
    <location>
        <begin position="2364"/>
        <end position="2381"/>
    </location>
</feature>
<feature type="compositionally biased region" description="Low complexity" evidence="2">
    <location>
        <begin position="412"/>
        <end position="426"/>
    </location>
</feature>
<feature type="compositionally biased region" description="Low complexity" evidence="2">
    <location>
        <begin position="605"/>
        <end position="623"/>
    </location>
</feature>
<feature type="compositionally biased region" description="Basic and acidic residues" evidence="2">
    <location>
        <begin position="1544"/>
        <end position="1559"/>
    </location>
</feature>
<feature type="compositionally biased region" description="Low complexity" evidence="2">
    <location>
        <begin position="551"/>
        <end position="575"/>
    </location>
</feature>
<keyword evidence="1" id="KW-0863">Zinc-finger</keyword>
<feature type="compositionally biased region" description="Low complexity" evidence="2">
    <location>
        <begin position="1025"/>
        <end position="1055"/>
    </location>
</feature>
<feature type="compositionally biased region" description="Low complexity" evidence="2">
    <location>
        <begin position="1692"/>
        <end position="1714"/>
    </location>
</feature>
<name>A0A0F7UFL1_NEOCL</name>
<feature type="compositionally biased region" description="Basic and acidic residues" evidence="2">
    <location>
        <begin position="755"/>
        <end position="768"/>
    </location>
</feature>
<feature type="compositionally biased region" description="Basic and acidic residues" evidence="2">
    <location>
        <begin position="1327"/>
        <end position="1369"/>
    </location>
</feature>
<feature type="compositionally biased region" description="Low complexity" evidence="2">
    <location>
        <begin position="312"/>
        <end position="356"/>
    </location>
</feature>
<proteinExistence type="predicted"/>
<feature type="compositionally biased region" description="Polar residues" evidence="2">
    <location>
        <begin position="1810"/>
        <end position="1822"/>
    </location>
</feature>
<feature type="region of interest" description="Disordered" evidence="2">
    <location>
        <begin position="1132"/>
        <end position="1375"/>
    </location>
</feature>
<feature type="region of interest" description="Disordered" evidence="2">
    <location>
        <begin position="1408"/>
        <end position="1736"/>
    </location>
</feature>
<feature type="region of interest" description="Disordered" evidence="2">
    <location>
        <begin position="1748"/>
        <end position="2093"/>
    </location>
</feature>
<feature type="compositionally biased region" description="Basic and acidic residues" evidence="2">
    <location>
        <begin position="1511"/>
        <end position="1521"/>
    </location>
</feature>
<feature type="compositionally biased region" description="Low complexity" evidence="2">
    <location>
        <begin position="1212"/>
        <end position="1222"/>
    </location>
</feature>
<feature type="compositionally biased region" description="Pro residues" evidence="2">
    <location>
        <begin position="357"/>
        <end position="367"/>
    </location>
</feature>
<feature type="region of interest" description="Disordered" evidence="2">
    <location>
        <begin position="17"/>
        <end position="41"/>
    </location>
</feature>
<feature type="compositionally biased region" description="Basic and acidic residues" evidence="2">
    <location>
        <begin position="1180"/>
        <end position="1206"/>
    </location>
</feature>
<feature type="compositionally biased region" description="Low complexity" evidence="2">
    <location>
        <begin position="1471"/>
        <end position="1492"/>
    </location>
</feature>
<dbReference type="EMBL" id="LN714485">
    <property type="protein sequence ID" value="CEL68754.1"/>
    <property type="molecule type" value="Genomic_DNA"/>
</dbReference>
<feature type="compositionally biased region" description="Pro residues" evidence="2">
    <location>
        <begin position="205"/>
        <end position="218"/>
    </location>
</feature>
<feature type="compositionally biased region" description="Low complexity" evidence="2">
    <location>
        <begin position="433"/>
        <end position="456"/>
    </location>
</feature>
<dbReference type="PROSITE" id="PS50157">
    <property type="entry name" value="ZINC_FINGER_C2H2_2"/>
    <property type="match status" value="1"/>
</dbReference>
<feature type="compositionally biased region" description="Basic and acidic residues" evidence="2">
    <location>
        <begin position="2272"/>
        <end position="2296"/>
    </location>
</feature>
<feature type="compositionally biased region" description="Low complexity" evidence="2">
    <location>
        <begin position="1823"/>
        <end position="1832"/>
    </location>
</feature>
<keyword evidence="1" id="KW-0862">Zinc</keyword>
<dbReference type="PROSITE" id="PS00028">
    <property type="entry name" value="ZINC_FINGER_C2H2_1"/>
    <property type="match status" value="1"/>
</dbReference>
<feature type="compositionally biased region" description="Low complexity" evidence="2">
    <location>
        <begin position="1500"/>
        <end position="1510"/>
    </location>
</feature>
<feature type="region of interest" description="Disordered" evidence="2">
    <location>
        <begin position="2167"/>
        <end position="2346"/>
    </location>
</feature>
<feature type="region of interest" description="Disordered" evidence="2">
    <location>
        <begin position="63"/>
        <end position="83"/>
    </location>
</feature>
<reference evidence="4" key="1">
    <citation type="journal article" date="2015" name="PLoS ONE">
        <title>Comprehensive Evaluation of Toxoplasma gondii VEG and Neospora caninum LIV Genomes with Tachyzoite Stage Transcriptome and Proteome Defines Novel Transcript Features.</title>
        <authorList>
            <person name="Ramaprasad A."/>
            <person name="Mourier T."/>
            <person name="Naeem R."/>
            <person name="Malas T.B."/>
            <person name="Moussa E."/>
            <person name="Panigrahi A."/>
            <person name="Vermont S.J."/>
            <person name="Otto T.D."/>
            <person name="Wastling J."/>
            <person name="Pain A."/>
        </authorList>
    </citation>
    <scope>NUCLEOTIDE SEQUENCE</scope>
    <source>
        <strain evidence="4">Liverpool</strain>
    </source>
</reference>
<feature type="compositionally biased region" description="Low complexity" evidence="2">
    <location>
        <begin position="2321"/>
        <end position="2331"/>
    </location>
</feature>
<feature type="region of interest" description="Disordered" evidence="2">
    <location>
        <begin position="2105"/>
        <end position="2139"/>
    </location>
</feature>
<organism evidence="4">
    <name type="scientific">Neospora caninum (strain Liverpool)</name>
    <dbReference type="NCBI Taxonomy" id="572307"/>
    <lineage>
        <taxon>Eukaryota</taxon>
        <taxon>Sar</taxon>
        <taxon>Alveolata</taxon>
        <taxon>Apicomplexa</taxon>
        <taxon>Conoidasida</taxon>
        <taxon>Coccidia</taxon>
        <taxon>Eucoccidiorida</taxon>
        <taxon>Eimeriorina</taxon>
        <taxon>Sarcocystidae</taxon>
        <taxon>Neospora</taxon>
    </lineage>
</organism>
<feature type="region of interest" description="Disordered" evidence="2">
    <location>
        <begin position="172"/>
        <end position="260"/>
    </location>
</feature>